<accession>A0A812J0H6</accession>
<comment type="caution">
    <text evidence="1">The sequence shown here is derived from an EMBL/GenBank/DDBJ whole genome shotgun (WGS) entry which is preliminary data.</text>
</comment>
<dbReference type="OrthoDB" id="425338at2759"/>
<dbReference type="AlphaFoldDB" id="A0A812J0H6"/>
<name>A0A812J0H6_9DINO</name>
<organism evidence="1 2">
    <name type="scientific">Symbiodinium natans</name>
    <dbReference type="NCBI Taxonomy" id="878477"/>
    <lineage>
        <taxon>Eukaryota</taxon>
        <taxon>Sar</taxon>
        <taxon>Alveolata</taxon>
        <taxon>Dinophyceae</taxon>
        <taxon>Suessiales</taxon>
        <taxon>Symbiodiniaceae</taxon>
        <taxon>Symbiodinium</taxon>
    </lineage>
</organism>
<sequence>MGQTGLCRTEASQVDGGGELLLTGPPAIIAGPGLEATADALRKKMGCDGSPSVDWSSFPSGDPNVRFRWQDIQGQHVIFLFDTVDRERLFDQLSLLQQLQGFALPDSDDAPNKWKTYAQAGRYAWGRAHRVTVVIPWYRPCQMERTSRWEPQSGGPWTNSVPEGRWLDVPTARSLAALLSAEAPAPPGNGPAIALDSRPLVPLWRPPLSLFFVELHEEEPVRSAVPPRVSIRMERFVPFFLDVFKDRKNFPGTEKLFVLFPDHGAFDRYKQSVEDRLGLGADHILYINKTRVGDQIKQEQKLNYELPEGGVGEKTFFDKGNHVLVIDDFTNSGGTLFGAVTLVRSLLRSSGGLMGLSEKEQIEGLAVSIFVSHLVAAYTPETVAKMRKKLTGLGPTCKLYTTDSIPLTTKLLEDERQAEVLPLADFFLEYLR</sequence>
<protein>
    <submittedName>
        <fullName evidence="1">PRS4 protein</fullName>
    </submittedName>
</protein>
<dbReference type="Proteomes" id="UP000604046">
    <property type="component" value="Unassembled WGS sequence"/>
</dbReference>
<dbReference type="Gene3D" id="3.40.50.2020">
    <property type="match status" value="2"/>
</dbReference>
<reference evidence="1" key="1">
    <citation type="submission" date="2021-02" db="EMBL/GenBank/DDBJ databases">
        <authorList>
            <person name="Dougan E. K."/>
            <person name="Rhodes N."/>
            <person name="Thang M."/>
            <person name="Chan C."/>
        </authorList>
    </citation>
    <scope>NUCLEOTIDE SEQUENCE</scope>
</reference>
<gene>
    <name evidence="1" type="primary">PRS4</name>
    <name evidence="1" type="ORF">SNAT2548_LOCUS5140</name>
</gene>
<evidence type="ECO:0000313" key="1">
    <source>
        <dbReference type="EMBL" id="CAE7192313.1"/>
    </source>
</evidence>
<dbReference type="SUPFAM" id="SSF53271">
    <property type="entry name" value="PRTase-like"/>
    <property type="match status" value="1"/>
</dbReference>
<evidence type="ECO:0000313" key="2">
    <source>
        <dbReference type="Proteomes" id="UP000604046"/>
    </source>
</evidence>
<keyword evidence="2" id="KW-1185">Reference proteome</keyword>
<proteinExistence type="predicted"/>
<dbReference type="CDD" id="cd06223">
    <property type="entry name" value="PRTases_typeI"/>
    <property type="match status" value="1"/>
</dbReference>
<dbReference type="InterPro" id="IPR000836">
    <property type="entry name" value="PRTase_dom"/>
</dbReference>
<dbReference type="EMBL" id="CAJNDS010000324">
    <property type="protein sequence ID" value="CAE7192313.1"/>
    <property type="molecule type" value="Genomic_DNA"/>
</dbReference>
<dbReference type="InterPro" id="IPR029057">
    <property type="entry name" value="PRTase-like"/>
</dbReference>